<dbReference type="InterPro" id="IPR011051">
    <property type="entry name" value="RmlC_Cupin_sf"/>
</dbReference>
<dbReference type="InterPro" id="IPR028386">
    <property type="entry name" value="CENP-C/Mif2/cnp3"/>
</dbReference>
<feature type="compositionally biased region" description="Acidic residues" evidence="7">
    <location>
        <begin position="139"/>
        <end position="155"/>
    </location>
</feature>
<protein>
    <recommendedName>
        <fullName evidence="6">CENP-C homolog</fullName>
    </recommendedName>
</protein>
<name>A0AAW0EJW4_9AGAR</name>
<dbReference type="CDD" id="cd06993">
    <property type="entry name" value="cupin_CENP-C_C"/>
    <property type="match status" value="1"/>
</dbReference>
<keyword evidence="10" id="KW-1185">Reference proteome</keyword>
<dbReference type="GO" id="GO:0051382">
    <property type="term" value="P:kinetochore assembly"/>
    <property type="evidence" value="ECO:0007669"/>
    <property type="project" value="InterPro"/>
</dbReference>
<dbReference type="GO" id="GO:0005634">
    <property type="term" value="C:nucleus"/>
    <property type="evidence" value="ECO:0007669"/>
    <property type="project" value="UniProtKB-SubCell"/>
</dbReference>
<proteinExistence type="inferred from homology"/>
<gene>
    <name evidence="9" type="ORF">R3P38DRAFT_2825595</name>
</gene>
<organism evidence="9 10">
    <name type="scientific">Favolaschia claudopus</name>
    <dbReference type="NCBI Taxonomy" id="2862362"/>
    <lineage>
        <taxon>Eukaryota</taxon>
        <taxon>Fungi</taxon>
        <taxon>Dikarya</taxon>
        <taxon>Basidiomycota</taxon>
        <taxon>Agaricomycotina</taxon>
        <taxon>Agaricomycetes</taxon>
        <taxon>Agaricomycetidae</taxon>
        <taxon>Agaricales</taxon>
        <taxon>Marasmiineae</taxon>
        <taxon>Mycenaceae</taxon>
        <taxon>Favolaschia</taxon>
    </lineage>
</organism>
<comment type="similarity">
    <text evidence="2">Belongs to the CENP-C/MIF2 family.</text>
</comment>
<keyword evidence="3" id="KW-0238">DNA-binding</keyword>
<dbReference type="FunFam" id="2.60.120.10:FF:000033">
    <property type="entry name" value="Centromere protein C 1"/>
    <property type="match status" value="1"/>
</dbReference>
<reference evidence="9 10" key="1">
    <citation type="journal article" date="2024" name="J Genomics">
        <title>Draft genome sequencing and assembly of Favolaschia claudopus CIRM-BRFM 2984 isolated from oak limbs.</title>
        <authorList>
            <person name="Navarro D."/>
            <person name="Drula E."/>
            <person name="Chaduli D."/>
            <person name="Cazenave R."/>
            <person name="Ahrendt S."/>
            <person name="Wang J."/>
            <person name="Lipzen A."/>
            <person name="Daum C."/>
            <person name="Barry K."/>
            <person name="Grigoriev I.V."/>
            <person name="Favel A."/>
            <person name="Rosso M.N."/>
            <person name="Martin F."/>
        </authorList>
    </citation>
    <scope>NUCLEOTIDE SEQUENCE [LARGE SCALE GENOMIC DNA]</scope>
    <source>
        <strain evidence="9 10">CIRM-BRFM 2984</strain>
    </source>
</reference>
<dbReference type="SUPFAM" id="SSF51182">
    <property type="entry name" value="RmlC-like cupins"/>
    <property type="match status" value="1"/>
</dbReference>
<dbReference type="PANTHER" id="PTHR16684">
    <property type="entry name" value="CENTROMERE PROTEIN C"/>
    <property type="match status" value="1"/>
</dbReference>
<dbReference type="GO" id="GO:0051455">
    <property type="term" value="P:spindle attachment to meiosis I kinetochore"/>
    <property type="evidence" value="ECO:0007669"/>
    <property type="project" value="TreeGrafter"/>
</dbReference>
<evidence type="ECO:0000313" key="9">
    <source>
        <dbReference type="EMBL" id="KAK7064625.1"/>
    </source>
</evidence>
<evidence type="ECO:0000256" key="3">
    <source>
        <dbReference type="ARBA" id="ARBA00023125"/>
    </source>
</evidence>
<dbReference type="InterPro" id="IPR025974">
    <property type="entry name" value="Mif2/CENP-C_cupin"/>
</dbReference>
<feature type="domain" description="Mif2/CENP-C cupin" evidence="8">
    <location>
        <begin position="398"/>
        <end position="482"/>
    </location>
</feature>
<comment type="subcellular location">
    <subcellularLocation>
        <location evidence="1">Nucleus</location>
    </subcellularLocation>
</comment>
<evidence type="ECO:0000313" key="10">
    <source>
        <dbReference type="Proteomes" id="UP001362999"/>
    </source>
</evidence>
<evidence type="ECO:0000256" key="7">
    <source>
        <dbReference type="SAM" id="MobiDB-lite"/>
    </source>
</evidence>
<accession>A0AAW0EJW4</accession>
<dbReference type="GO" id="GO:0051315">
    <property type="term" value="P:attachment of mitotic spindle microtubules to kinetochore"/>
    <property type="evidence" value="ECO:0007669"/>
    <property type="project" value="TreeGrafter"/>
</dbReference>
<dbReference type="EMBL" id="JAWWNJ010000001">
    <property type="protein sequence ID" value="KAK7064625.1"/>
    <property type="molecule type" value="Genomic_DNA"/>
</dbReference>
<comment type="function">
    <text evidence="5">Component of the kinetochore, a multiprotein complex that assembles on centromeric DNA and attaches chromosomes to spindle microtubules, mediating chromosome segregation and sister chromatid segregation during meiosis and mitosis. Component of the inner kinetochore constitutive centromere-associated network (CCAN), which serves as a structural platform for outer kinetochore assembly.</text>
</comment>
<feature type="compositionally biased region" description="Acidic residues" evidence="7">
    <location>
        <begin position="347"/>
        <end position="359"/>
    </location>
</feature>
<feature type="compositionally biased region" description="Acidic residues" evidence="7">
    <location>
        <begin position="63"/>
        <end position="79"/>
    </location>
</feature>
<dbReference type="Gene3D" id="2.60.120.10">
    <property type="entry name" value="Jelly Rolls"/>
    <property type="match status" value="1"/>
</dbReference>
<evidence type="ECO:0000256" key="1">
    <source>
        <dbReference type="ARBA" id="ARBA00004123"/>
    </source>
</evidence>
<dbReference type="GO" id="GO:0019237">
    <property type="term" value="F:centromeric DNA binding"/>
    <property type="evidence" value="ECO:0007669"/>
    <property type="project" value="InterPro"/>
</dbReference>
<dbReference type="GO" id="GO:0000776">
    <property type="term" value="C:kinetochore"/>
    <property type="evidence" value="ECO:0007669"/>
    <property type="project" value="InterPro"/>
</dbReference>
<feature type="region of interest" description="Disordered" evidence="7">
    <location>
        <begin position="1"/>
        <end position="274"/>
    </location>
</feature>
<dbReference type="Proteomes" id="UP001362999">
    <property type="component" value="Unassembled WGS sequence"/>
</dbReference>
<feature type="region of interest" description="Disordered" evidence="7">
    <location>
        <begin position="312"/>
        <end position="360"/>
    </location>
</feature>
<dbReference type="Pfam" id="PF11699">
    <property type="entry name" value="CENP-C_C"/>
    <property type="match status" value="1"/>
</dbReference>
<evidence type="ECO:0000256" key="5">
    <source>
        <dbReference type="ARBA" id="ARBA00057947"/>
    </source>
</evidence>
<dbReference type="InterPro" id="IPR014710">
    <property type="entry name" value="RmlC-like_jellyroll"/>
</dbReference>
<sequence length="525" mass="58487">MARTPSKPHIPYRGDDPSVGKKTGFRVARVNRTSDGYEPFNDLLTQANGRTPPRRQKKRVSDGTDDNPDAEDEDDEYGEESMSIDSPIAPTQTPRSAPRRSIANPRVSSVDFDAVPSPHRRKSVARAGPSRLSDRALLEQDEDEDPGGMDNDQLDDLGAQGVDYDDGDEDELTMQSPSKGKGKAVATPTSSGKKRTLTRVQEEEEDDMEDAISHGMQDVEQYPSDDEEEVEEEPTPPKKKVRTTPPPAPKSKQVLSRTRLKENRNVPEGVRRSQRVPYPPLEYWRNEKVAYAPRDPAYPRQVPHISAIIRVPKEPAPQRRPVSKRKRRPRTVEPTPTPEVEVHIDDTNPEDGWDNETDPNADVLEYRTNQIVTRRVAFTKKMFNPTSAKPRGSDDEWSFQKVFSDADFMAAGQIVIPSGHRKPGKNTKDNTYIFFVLEGAVNVVVCETALIISTGGMFMVPRGNSYSIENIAERDSKLFFTQARKIWEQDEPPPASTSRGVSIAMGGIRSGSSMSGGRVLSQGPI</sequence>
<evidence type="ECO:0000259" key="8">
    <source>
        <dbReference type="Pfam" id="PF11699"/>
    </source>
</evidence>
<evidence type="ECO:0000256" key="4">
    <source>
        <dbReference type="ARBA" id="ARBA00023242"/>
    </source>
</evidence>
<feature type="compositionally biased region" description="Acidic residues" evidence="7">
    <location>
        <begin position="163"/>
        <end position="172"/>
    </location>
</feature>
<feature type="compositionally biased region" description="Basic and acidic residues" evidence="7">
    <location>
        <begin position="259"/>
        <end position="271"/>
    </location>
</feature>
<feature type="compositionally biased region" description="Acidic residues" evidence="7">
    <location>
        <begin position="223"/>
        <end position="234"/>
    </location>
</feature>
<keyword evidence="4" id="KW-0539">Nucleus</keyword>
<evidence type="ECO:0000256" key="6">
    <source>
        <dbReference type="ARBA" id="ARBA00075033"/>
    </source>
</evidence>
<dbReference type="PANTHER" id="PTHR16684:SF11">
    <property type="entry name" value="CENTROMERE PROTEIN C"/>
    <property type="match status" value="1"/>
</dbReference>
<comment type="caution">
    <text evidence="9">The sequence shown here is derived from an EMBL/GenBank/DDBJ whole genome shotgun (WGS) entry which is preliminary data.</text>
</comment>
<evidence type="ECO:0000256" key="2">
    <source>
        <dbReference type="ARBA" id="ARBA00010291"/>
    </source>
</evidence>
<dbReference type="AlphaFoldDB" id="A0AAW0EJW4"/>